<organism evidence="7 8">
    <name type="scientific">Iphiclides podalirius</name>
    <name type="common">scarce swallowtail</name>
    <dbReference type="NCBI Taxonomy" id="110791"/>
    <lineage>
        <taxon>Eukaryota</taxon>
        <taxon>Metazoa</taxon>
        <taxon>Ecdysozoa</taxon>
        <taxon>Arthropoda</taxon>
        <taxon>Hexapoda</taxon>
        <taxon>Insecta</taxon>
        <taxon>Pterygota</taxon>
        <taxon>Neoptera</taxon>
        <taxon>Endopterygota</taxon>
        <taxon>Lepidoptera</taxon>
        <taxon>Glossata</taxon>
        <taxon>Ditrysia</taxon>
        <taxon>Papilionoidea</taxon>
        <taxon>Papilionidae</taxon>
        <taxon>Papilioninae</taxon>
        <taxon>Iphiclides</taxon>
    </lineage>
</organism>
<reference evidence="7" key="1">
    <citation type="submission" date="2022-03" db="EMBL/GenBank/DDBJ databases">
        <authorList>
            <person name="Martin H S."/>
        </authorList>
    </citation>
    <scope>NUCLEOTIDE SEQUENCE</scope>
</reference>
<dbReference type="InterPro" id="IPR040193">
    <property type="entry name" value="EFHC1/EFHC2/EFHB"/>
</dbReference>
<keyword evidence="2" id="KW-0963">Cytoplasm</keyword>
<dbReference type="PANTHER" id="PTHR12086">
    <property type="entry name" value="EF-HAND DOMAIN C-TERMINAL CONTAINING PROTEIN"/>
    <property type="match status" value="1"/>
</dbReference>
<proteinExistence type="predicted"/>
<name>A0ABN8IX25_9NEOP</name>
<evidence type="ECO:0000256" key="3">
    <source>
        <dbReference type="ARBA" id="ARBA00022737"/>
    </source>
</evidence>
<dbReference type="EMBL" id="OW152817">
    <property type="protein sequence ID" value="CAH2068631.1"/>
    <property type="molecule type" value="Genomic_DNA"/>
</dbReference>
<evidence type="ECO:0000256" key="4">
    <source>
        <dbReference type="ARBA" id="ARBA00023212"/>
    </source>
</evidence>
<dbReference type="Proteomes" id="UP000837857">
    <property type="component" value="Chromosome 5"/>
</dbReference>
<gene>
    <name evidence="7" type="ORF">IPOD504_LOCUS14465</name>
</gene>
<dbReference type="Pfam" id="PF06565">
    <property type="entry name" value="DM10_dom"/>
    <property type="match status" value="1"/>
</dbReference>
<dbReference type="Gene3D" id="2.30.29.170">
    <property type="match status" value="1"/>
</dbReference>
<evidence type="ECO:0000313" key="8">
    <source>
        <dbReference type="Proteomes" id="UP000837857"/>
    </source>
</evidence>
<feature type="non-terminal residue" evidence="7">
    <location>
        <position position="1"/>
    </location>
</feature>
<evidence type="ECO:0000256" key="2">
    <source>
        <dbReference type="ARBA" id="ARBA00022490"/>
    </source>
</evidence>
<keyword evidence="4" id="KW-0206">Cytoskeleton</keyword>
<dbReference type="InterPro" id="IPR006602">
    <property type="entry name" value="DM10_dom"/>
</dbReference>
<dbReference type="PROSITE" id="PS51336">
    <property type="entry name" value="DM10"/>
    <property type="match status" value="1"/>
</dbReference>
<evidence type="ECO:0000313" key="7">
    <source>
        <dbReference type="EMBL" id="CAH2068631.1"/>
    </source>
</evidence>
<evidence type="ECO:0000256" key="5">
    <source>
        <dbReference type="ARBA" id="ARBA00023273"/>
    </source>
</evidence>
<feature type="domain" description="DM10" evidence="6">
    <location>
        <begin position="89"/>
        <end position="141"/>
    </location>
</feature>
<sequence length="141" mass="16023">MAWGLPKLPGLTFTDPTKTKHHIRGSLRYYQGYRFPDTIVRAPGGGDTDVDSNAFALPEDSVNYDPSLTYGRVKQAALPAVVPHWVHYDKRCLNFTAFFKQPVYESPDENYRVRIVNIVYFLEDDTLTVMEPRTKVPGVAD</sequence>
<keyword evidence="5" id="KW-0966">Cell projection</keyword>
<evidence type="ECO:0000256" key="1">
    <source>
        <dbReference type="ARBA" id="ARBA00004430"/>
    </source>
</evidence>
<accession>A0ABN8IX25</accession>
<dbReference type="PANTHER" id="PTHR12086:SF9">
    <property type="entry name" value="EF-HAND DOMAIN-CONTAINING PROTEIN 1"/>
    <property type="match status" value="1"/>
</dbReference>
<evidence type="ECO:0000259" key="6">
    <source>
        <dbReference type="PROSITE" id="PS51336"/>
    </source>
</evidence>
<keyword evidence="3" id="KW-0677">Repeat</keyword>
<comment type="subcellular location">
    <subcellularLocation>
        <location evidence="1">Cytoplasm</location>
        <location evidence="1">Cytoskeleton</location>
        <location evidence="1">Cilium axoneme</location>
    </subcellularLocation>
</comment>
<keyword evidence="8" id="KW-1185">Reference proteome</keyword>
<protein>
    <recommendedName>
        <fullName evidence="6">DM10 domain-containing protein</fullName>
    </recommendedName>
</protein>